<protein>
    <recommendedName>
        <fullName evidence="1">Aminoglycoside phosphotransferase domain-containing protein</fullName>
    </recommendedName>
</protein>
<dbReference type="PANTHER" id="PTHR21310">
    <property type="entry name" value="AMINOGLYCOSIDE PHOSPHOTRANSFERASE-RELATED-RELATED"/>
    <property type="match status" value="1"/>
</dbReference>
<name>A0A9Q8QGA4_9HYPO</name>
<dbReference type="KEGG" id="ptkz:JDV02_004970"/>
<keyword evidence="3" id="KW-1185">Reference proteome</keyword>
<dbReference type="Gene3D" id="3.90.1200.10">
    <property type="match status" value="1"/>
</dbReference>
<dbReference type="AlphaFoldDB" id="A0A9Q8QGA4"/>
<proteinExistence type="predicted"/>
<dbReference type="Proteomes" id="UP000829364">
    <property type="component" value="Chromosome 4"/>
</dbReference>
<gene>
    <name evidence="2" type="ORF">JDV02_004970</name>
</gene>
<evidence type="ECO:0000313" key="3">
    <source>
        <dbReference type="Proteomes" id="UP000829364"/>
    </source>
</evidence>
<evidence type="ECO:0000259" key="1">
    <source>
        <dbReference type="Pfam" id="PF01636"/>
    </source>
</evidence>
<sequence length="217" mass="24912">MIQKYTNVPAPKVLDIAVVASRGYLFRQKEYLLMTQMPGTPAINCYDELSDGGMATFVKEIQSIVSQIRVLPKNVGDGYMICNSMGGPILDHRIRDATPFGPFVSEDGFNALLRHPDDLGREGHKAVFTHADLNFRNILIDERRNEDGTMGWHVTGIVDWETAGFYPEYWEYTKMLFESFRYEERLESQIYRIFGAFGDYSKEVEVEKRSWEEGDAV</sequence>
<dbReference type="RefSeq" id="XP_047842198.1">
    <property type="nucleotide sequence ID" value="XM_047986218.1"/>
</dbReference>
<dbReference type="SUPFAM" id="SSF56112">
    <property type="entry name" value="Protein kinase-like (PK-like)"/>
    <property type="match status" value="1"/>
</dbReference>
<dbReference type="InterPro" id="IPR002575">
    <property type="entry name" value="Aminoglycoside_PTrfase"/>
</dbReference>
<organism evidence="2 3">
    <name type="scientific">Purpureocillium takamizusanense</name>
    <dbReference type="NCBI Taxonomy" id="2060973"/>
    <lineage>
        <taxon>Eukaryota</taxon>
        <taxon>Fungi</taxon>
        <taxon>Dikarya</taxon>
        <taxon>Ascomycota</taxon>
        <taxon>Pezizomycotina</taxon>
        <taxon>Sordariomycetes</taxon>
        <taxon>Hypocreomycetidae</taxon>
        <taxon>Hypocreales</taxon>
        <taxon>Ophiocordycipitaceae</taxon>
        <taxon>Purpureocillium</taxon>
    </lineage>
</organism>
<dbReference type="InterPro" id="IPR051678">
    <property type="entry name" value="AGP_Transferase"/>
</dbReference>
<dbReference type="PANTHER" id="PTHR21310:SF55">
    <property type="entry name" value="AMINOGLYCOSIDE PHOSPHOTRANSFERASE DOMAIN-CONTAINING PROTEIN"/>
    <property type="match status" value="1"/>
</dbReference>
<accession>A0A9Q8QGA4</accession>
<dbReference type="Pfam" id="PF01636">
    <property type="entry name" value="APH"/>
    <property type="match status" value="1"/>
</dbReference>
<feature type="domain" description="Aminoglycoside phosphotransferase" evidence="1">
    <location>
        <begin position="8"/>
        <end position="197"/>
    </location>
</feature>
<dbReference type="InterPro" id="IPR011009">
    <property type="entry name" value="Kinase-like_dom_sf"/>
</dbReference>
<dbReference type="EMBL" id="CP086357">
    <property type="protein sequence ID" value="UNI18717.1"/>
    <property type="molecule type" value="Genomic_DNA"/>
</dbReference>
<dbReference type="OrthoDB" id="3250044at2759"/>
<dbReference type="GeneID" id="72066920"/>
<evidence type="ECO:0000313" key="2">
    <source>
        <dbReference type="EMBL" id="UNI18717.1"/>
    </source>
</evidence>
<reference evidence="2" key="1">
    <citation type="submission" date="2021-11" db="EMBL/GenBank/DDBJ databases">
        <title>Purpureocillium_takamizusanense_genome.</title>
        <authorList>
            <person name="Nguyen N.-H."/>
        </authorList>
    </citation>
    <scope>NUCLEOTIDE SEQUENCE</scope>
    <source>
        <strain evidence="2">PT3</strain>
    </source>
</reference>